<dbReference type="NCBIfam" id="TIGR01766">
    <property type="entry name" value="IS200/IS605 family accessory protein TnpB-like domain"/>
    <property type="match status" value="1"/>
</dbReference>
<reference evidence="9" key="1">
    <citation type="journal article" date="2015" name="Nature">
        <title>Complex archaea that bridge the gap between prokaryotes and eukaryotes.</title>
        <authorList>
            <person name="Spang A."/>
            <person name="Saw J.H."/>
            <person name="Jorgensen S.L."/>
            <person name="Zaremba-Niedzwiedzka K."/>
            <person name="Martijn J."/>
            <person name="Lind A.E."/>
            <person name="van Eijk R."/>
            <person name="Schleper C."/>
            <person name="Guy L."/>
            <person name="Ettema T.J."/>
        </authorList>
    </citation>
    <scope>NUCLEOTIDE SEQUENCE</scope>
</reference>
<comment type="similarity">
    <text evidence="2">In the N-terminal section; belongs to the transposase 2 family.</text>
</comment>
<keyword evidence="5" id="KW-0233">DNA recombination</keyword>
<evidence type="ECO:0000259" key="7">
    <source>
        <dbReference type="Pfam" id="PF01385"/>
    </source>
</evidence>
<comment type="caution">
    <text evidence="9">The sequence shown here is derived from an EMBL/GenBank/DDBJ whole genome shotgun (WGS) entry which is preliminary data.</text>
</comment>
<dbReference type="AlphaFoldDB" id="A0A0F9SI43"/>
<dbReference type="NCBIfam" id="NF040570">
    <property type="entry name" value="guided_TnpB"/>
    <property type="match status" value="1"/>
</dbReference>
<feature type="compositionally biased region" description="Basic residues" evidence="6">
    <location>
        <begin position="59"/>
        <end position="74"/>
    </location>
</feature>
<dbReference type="GO" id="GO:0003677">
    <property type="term" value="F:DNA binding"/>
    <property type="evidence" value="ECO:0007669"/>
    <property type="project" value="UniProtKB-KW"/>
</dbReference>
<comment type="similarity">
    <text evidence="1">In the C-terminal section; belongs to the transposase 35 family.</text>
</comment>
<evidence type="ECO:0000256" key="2">
    <source>
        <dbReference type="ARBA" id="ARBA00011044"/>
    </source>
</evidence>
<evidence type="ECO:0000256" key="5">
    <source>
        <dbReference type="ARBA" id="ARBA00023172"/>
    </source>
</evidence>
<dbReference type="EMBL" id="LAZR01000493">
    <property type="protein sequence ID" value="KKN66719.1"/>
    <property type="molecule type" value="Genomic_DNA"/>
</dbReference>
<dbReference type="Pfam" id="PF07282">
    <property type="entry name" value="Cas12f1-like_TNB"/>
    <property type="match status" value="1"/>
</dbReference>
<keyword evidence="3" id="KW-0815">Transposition</keyword>
<dbReference type="PANTHER" id="PTHR30405:SF25">
    <property type="entry name" value="RNA-GUIDED DNA ENDONUCLEASE INSQ-RELATED"/>
    <property type="match status" value="1"/>
</dbReference>
<evidence type="ECO:0000256" key="1">
    <source>
        <dbReference type="ARBA" id="ARBA00008761"/>
    </source>
</evidence>
<feature type="region of interest" description="Disordered" evidence="6">
    <location>
        <begin position="346"/>
        <end position="385"/>
    </location>
</feature>
<evidence type="ECO:0000259" key="8">
    <source>
        <dbReference type="Pfam" id="PF07282"/>
    </source>
</evidence>
<evidence type="ECO:0008006" key="10">
    <source>
        <dbReference type="Google" id="ProtNLM"/>
    </source>
</evidence>
<dbReference type="PANTHER" id="PTHR30405">
    <property type="entry name" value="TRANSPOSASE"/>
    <property type="match status" value="1"/>
</dbReference>
<gene>
    <name evidence="9" type="ORF">LCGC14_0469050</name>
</gene>
<feature type="domain" description="Cas12f1-like TNB" evidence="8">
    <location>
        <begin position="262"/>
        <end position="331"/>
    </location>
</feature>
<evidence type="ECO:0000256" key="6">
    <source>
        <dbReference type="SAM" id="MobiDB-lite"/>
    </source>
</evidence>
<name>A0A0F9SI43_9ZZZZ</name>
<sequence length="385" mass="43982">MLQDAKTNYAKTKKFSYPTPASYKQEHPYLKTVDSMALCNVQINLKKAFYRYFTDRGSKRNHAPRWKSRKHSHKSYTTNRNSISANIRIEQGKLRLPKLGFIRVRFHRHVPGKIKSATVSQTAAGYYFVSILTEQPDVQLTNSIDTSKTVGIDMSFSEIAVYSDGARLKHPRWYRGQEKRLARAQRKLSRRAFGSAGYEEQKIRVARLQERAANQRQDFLHKESRRLVDRFDVIVVEDINLAGLARRGRRRRFGKSVHDMAFGVFREQLSYKAEWAGKQFVKADRFYPSTQLCSCCRKQNTQLRGNLSIRSWVCSGCGANHDRDVNAAKNLVVWYHDNNTGASPGIHAEGDLTATGDSNVSGKSDRGTRKSRRTIDPVGLSTKGR</sequence>
<keyword evidence="4" id="KW-0238">DNA-binding</keyword>
<proteinExistence type="inferred from homology"/>
<evidence type="ECO:0000256" key="4">
    <source>
        <dbReference type="ARBA" id="ARBA00023125"/>
    </source>
</evidence>
<evidence type="ECO:0000256" key="3">
    <source>
        <dbReference type="ARBA" id="ARBA00022578"/>
    </source>
</evidence>
<dbReference type="InterPro" id="IPR010095">
    <property type="entry name" value="Cas12f1-like_TNB"/>
</dbReference>
<organism evidence="9">
    <name type="scientific">marine sediment metagenome</name>
    <dbReference type="NCBI Taxonomy" id="412755"/>
    <lineage>
        <taxon>unclassified sequences</taxon>
        <taxon>metagenomes</taxon>
        <taxon>ecological metagenomes</taxon>
    </lineage>
</organism>
<dbReference type="GO" id="GO:0006310">
    <property type="term" value="P:DNA recombination"/>
    <property type="evidence" value="ECO:0007669"/>
    <property type="project" value="UniProtKB-KW"/>
</dbReference>
<accession>A0A0F9SI43</accession>
<evidence type="ECO:0000313" key="9">
    <source>
        <dbReference type="EMBL" id="KKN66719.1"/>
    </source>
</evidence>
<dbReference type="GO" id="GO:0032196">
    <property type="term" value="P:transposition"/>
    <property type="evidence" value="ECO:0007669"/>
    <property type="project" value="UniProtKB-KW"/>
</dbReference>
<dbReference type="Pfam" id="PF01385">
    <property type="entry name" value="OrfB_IS605"/>
    <property type="match status" value="1"/>
</dbReference>
<protein>
    <recommendedName>
        <fullName evidence="10">Transposase IS891/IS1136/IS1341 domain-containing protein</fullName>
    </recommendedName>
</protein>
<feature type="domain" description="Probable transposase IS891/IS1136/IS1341" evidence="7">
    <location>
        <begin position="138"/>
        <end position="246"/>
    </location>
</feature>
<dbReference type="InterPro" id="IPR051399">
    <property type="entry name" value="RNA-guided_DNA_endo/Transpos"/>
</dbReference>
<feature type="region of interest" description="Disordered" evidence="6">
    <location>
        <begin position="58"/>
        <end position="77"/>
    </location>
</feature>
<dbReference type="InterPro" id="IPR001959">
    <property type="entry name" value="Transposase"/>
</dbReference>